<accession>G0V249</accession>
<evidence type="ECO:0000256" key="1">
    <source>
        <dbReference type="ARBA" id="ARBA00022679"/>
    </source>
</evidence>
<reference evidence="5" key="1">
    <citation type="journal article" date="2012" name="Proc. Natl. Acad. Sci. U.S.A.">
        <title>Antigenic diversity is generated by distinct evolutionary mechanisms in African trypanosome species.</title>
        <authorList>
            <person name="Jackson A.P."/>
            <person name="Berry A."/>
            <person name="Aslett M."/>
            <person name="Allison H.C."/>
            <person name="Burton P."/>
            <person name="Vavrova-Anderson J."/>
            <person name="Brown R."/>
            <person name="Browne H."/>
            <person name="Corton N."/>
            <person name="Hauser H."/>
            <person name="Gamble J."/>
            <person name="Gilderthorp R."/>
            <person name="Marcello L."/>
            <person name="McQuillan J."/>
            <person name="Otto T.D."/>
            <person name="Quail M.A."/>
            <person name="Sanders M.J."/>
            <person name="van Tonder A."/>
            <person name="Ginger M.L."/>
            <person name="Field M.C."/>
            <person name="Barry J.D."/>
            <person name="Hertz-Fowler C."/>
            <person name="Berriman M."/>
        </authorList>
    </citation>
    <scope>NUCLEOTIDE SEQUENCE</scope>
    <source>
        <strain evidence="5">IL3000</strain>
    </source>
</reference>
<name>G0V249_TRYCI</name>
<proteinExistence type="predicted"/>
<feature type="region of interest" description="Disordered" evidence="3">
    <location>
        <begin position="661"/>
        <end position="683"/>
    </location>
</feature>
<dbReference type="GO" id="GO:0003712">
    <property type="term" value="F:transcription coregulator activity"/>
    <property type="evidence" value="ECO:0007669"/>
    <property type="project" value="TreeGrafter"/>
</dbReference>
<evidence type="ECO:0000256" key="2">
    <source>
        <dbReference type="PIRSR" id="PIRSR602717-51"/>
    </source>
</evidence>
<evidence type="ECO:0000259" key="4">
    <source>
        <dbReference type="PROSITE" id="PS51726"/>
    </source>
</evidence>
<dbReference type="GO" id="GO:0006357">
    <property type="term" value="P:regulation of transcription by RNA polymerase II"/>
    <property type="evidence" value="ECO:0007669"/>
    <property type="project" value="TreeGrafter"/>
</dbReference>
<dbReference type="VEuPathDB" id="TriTrypDB:TcIL3000.11.12140"/>
<dbReference type="Gene3D" id="3.40.630.30">
    <property type="match status" value="1"/>
</dbReference>
<sequence length="683" mass="77979">MFFFLFFSCCVSAVWNPRPFFCALLRAQVQACGIGRCTITRLPPRSRVLCCQLCVCVCVCAILHRSFFLSFFFLHRHLFGIDVSGGVMTLPVSKAVMGGYMEKVENSEENQQQLLGAPCIVHLDALAGRRGLLLEVRHLWSPRLLDEDFTELSALPLYGFVRMKDADHRISGWFPIDCIELREGGATSAAVVEAYKTASWVDNKVIRGPIISSVYKEITSGMMRAQQEEKQLDFFEERLLRDCRTPTTIRYFVYLCKFVFPPWYYAPYGVLNREYDPMAPLTATERRQFGICKANSAHDGDTNPFIRDAYLCPFSLRVYSTFEQMQQETLRYRSGRLHPPGQEIYRDEARGFSMFEVNGSRNVTYCRHLFLLGKSFLENKLAGHDVHNYYFYVVCLHHHHFPHYTDDTSAMYFVGYFTWEKQVVANNLACIVTLPYFMGSGESIQRQKATQDFSDSAGTAIPPNEEAAPRLSNFGQFMIAASYELAYRRKNVGSPEKPLTDLGAAAYDRYWRRVLIRWMHEVLEGDVVSTGTEDAQRDSAQQVTVVATVEGRDGTDFSSALKRVRTEAPSSQKAAVEEKNGTREEGKTLVVTTVKSIAAQVRLEEADVLRTLLQMGVLHLNAEDRSMRLVIPVSLVRRECEKMKRWAQDLHRAEFNPKLLNERSTSASHPASSYPRRHSYQTR</sequence>
<dbReference type="Pfam" id="PF01853">
    <property type="entry name" value="MOZ_SAS"/>
    <property type="match status" value="2"/>
</dbReference>
<protein>
    <submittedName>
        <fullName evidence="5">Uncharacterized protein TCIL3000_11_12140</fullName>
    </submittedName>
</protein>
<dbReference type="GO" id="GO:0005634">
    <property type="term" value="C:nucleus"/>
    <property type="evidence" value="ECO:0007669"/>
    <property type="project" value="TreeGrafter"/>
</dbReference>
<evidence type="ECO:0000256" key="3">
    <source>
        <dbReference type="SAM" id="MobiDB-lite"/>
    </source>
</evidence>
<dbReference type="GO" id="GO:0004402">
    <property type="term" value="F:histone acetyltransferase activity"/>
    <property type="evidence" value="ECO:0007669"/>
    <property type="project" value="InterPro"/>
</dbReference>
<gene>
    <name evidence="5" type="ORF">TCIL3000_11_12140</name>
</gene>
<dbReference type="InterPro" id="IPR016181">
    <property type="entry name" value="Acyl_CoA_acyltransferase"/>
</dbReference>
<keyword evidence="1" id="KW-0808">Transferase</keyword>
<dbReference type="PANTHER" id="PTHR10615:SF214">
    <property type="entry name" value="HISTONE ACETYLTRANSFERASE"/>
    <property type="match status" value="1"/>
</dbReference>
<feature type="domain" description="MYST-type HAT" evidence="4">
    <location>
        <begin position="244"/>
        <end position="648"/>
    </location>
</feature>
<dbReference type="PANTHER" id="PTHR10615">
    <property type="entry name" value="HISTONE ACETYLTRANSFERASE"/>
    <property type="match status" value="1"/>
</dbReference>
<evidence type="ECO:0000313" key="5">
    <source>
        <dbReference type="EMBL" id="CCC95721.1"/>
    </source>
</evidence>
<feature type="compositionally biased region" description="Polar residues" evidence="3">
    <location>
        <begin position="662"/>
        <end position="671"/>
    </location>
</feature>
<dbReference type="PROSITE" id="PS51726">
    <property type="entry name" value="MYST_HAT"/>
    <property type="match status" value="1"/>
</dbReference>
<dbReference type="EMBL" id="HE575324">
    <property type="protein sequence ID" value="CCC95721.1"/>
    <property type="molecule type" value="Genomic_DNA"/>
</dbReference>
<dbReference type="GO" id="GO:0000785">
    <property type="term" value="C:chromatin"/>
    <property type="evidence" value="ECO:0007669"/>
    <property type="project" value="TreeGrafter"/>
</dbReference>
<dbReference type="SUPFAM" id="SSF55729">
    <property type="entry name" value="Acyl-CoA N-acyltransferases (Nat)"/>
    <property type="match status" value="1"/>
</dbReference>
<dbReference type="GO" id="GO:0003682">
    <property type="term" value="F:chromatin binding"/>
    <property type="evidence" value="ECO:0007669"/>
    <property type="project" value="TreeGrafter"/>
</dbReference>
<feature type="active site" description="Proton donor/acceptor" evidence="2">
    <location>
        <position position="496"/>
    </location>
</feature>
<dbReference type="InterPro" id="IPR002717">
    <property type="entry name" value="HAT_MYST-type"/>
</dbReference>
<organism evidence="5">
    <name type="scientific">Trypanosoma congolense (strain IL3000)</name>
    <dbReference type="NCBI Taxonomy" id="1068625"/>
    <lineage>
        <taxon>Eukaryota</taxon>
        <taxon>Discoba</taxon>
        <taxon>Euglenozoa</taxon>
        <taxon>Kinetoplastea</taxon>
        <taxon>Metakinetoplastina</taxon>
        <taxon>Trypanosomatida</taxon>
        <taxon>Trypanosomatidae</taxon>
        <taxon>Trypanosoma</taxon>
        <taxon>Nannomonas</taxon>
    </lineage>
</organism>
<dbReference type="AlphaFoldDB" id="G0V249"/>
<dbReference type="InterPro" id="IPR050603">
    <property type="entry name" value="MYST_HAT"/>
</dbReference>